<dbReference type="EnsemblPlants" id="Kaladp0020s0107.1.v1.1">
    <property type="protein sequence ID" value="Kaladp0020s0107.1.v1.1"/>
    <property type="gene ID" value="Kaladp0020s0107.v1.1"/>
</dbReference>
<organism evidence="2 3">
    <name type="scientific">Kalanchoe fedtschenkoi</name>
    <name type="common">Lavender scallops</name>
    <name type="synonym">South American air plant</name>
    <dbReference type="NCBI Taxonomy" id="63787"/>
    <lineage>
        <taxon>Eukaryota</taxon>
        <taxon>Viridiplantae</taxon>
        <taxon>Streptophyta</taxon>
        <taxon>Embryophyta</taxon>
        <taxon>Tracheophyta</taxon>
        <taxon>Spermatophyta</taxon>
        <taxon>Magnoliopsida</taxon>
        <taxon>eudicotyledons</taxon>
        <taxon>Gunneridae</taxon>
        <taxon>Pentapetalae</taxon>
        <taxon>Saxifragales</taxon>
        <taxon>Crassulaceae</taxon>
        <taxon>Kalanchoe</taxon>
    </lineage>
</organism>
<protein>
    <recommendedName>
        <fullName evidence="1">UspA domain-containing protein</fullName>
    </recommendedName>
</protein>
<evidence type="ECO:0000259" key="1">
    <source>
        <dbReference type="Pfam" id="PF00582"/>
    </source>
</evidence>
<dbReference type="InterPro" id="IPR006016">
    <property type="entry name" value="UspA"/>
</dbReference>
<dbReference type="AlphaFoldDB" id="A0A7N0T3P2"/>
<accession>A0A7N0T3P2</accession>
<evidence type="ECO:0000313" key="2">
    <source>
        <dbReference type="EnsemblPlants" id="Kaladp0020s0107.1.v1.1"/>
    </source>
</evidence>
<dbReference type="PANTHER" id="PTHR47583:SF1">
    <property type="entry name" value="ADENINE NUCLEOTIDE ALPHA HYDROLASES-LIKE SUPERFAMILY PROTEIN"/>
    <property type="match status" value="1"/>
</dbReference>
<dbReference type="CDD" id="cd23659">
    <property type="entry name" value="USP_At3g01520-like"/>
    <property type="match status" value="1"/>
</dbReference>
<sequence>MDLQTVIEGEELEFRDVISAAASQLRPGEPRPGRDIMIAVDHGPKSRQAFDWALVHLCRESDTVHLIHAVSSVKNEVVYDMSKALLEKMALEAEQVALVKTAARIVKGDAAKVICQVADRLKPAAVVLGTRGRSLVKSVLQGSVSQYCLHHCKSAPIIVVPGKETDYT</sequence>
<feature type="domain" description="UspA" evidence="1">
    <location>
        <begin position="34"/>
        <end position="161"/>
    </location>
</feature>
<dbReference type="InterPro" id="IPR014729">
    <property type="entry name" value="Rossmann-like_a/b/a_fold"/>
</dbReference>
<dbReference type="Pfam" id="PF00582">
    <property type="entry name" value="Usp"/>
    <property type="match status" value="1"/>
</dbReference>
<dbReference type="PANTHER" id="PTHR47583">
    <property type="entry name" value="ADENINE NUCLEOTIDE ALPHA HYDROLASES-LIKE SUPERFAMILY PROTEIN"/>
    <property type="match status" value="1"/>
</dbReference>
<proteinExistence type="predicted"/>
<evidence type="ECO:0000313" key="3">
    <source>
        <dbReference type="Proteomes" id="UP000594263"/>
    </source>
</evidence>
<dbReference type="Proteomes" id="UP000594263">
    <property type="component" value="Unplaced"/>
</dbReference>
<keyword evidence="3" id="KW-1185">Reference proteome</keyword>
<reference evidence="2" key="1">
    <citation type="submission" date="2021-01" db="UniProtKB">
        <authorList>
            <consortium name="EnsemblPlants"/>
        </authorList>
    </citation>
    <scope>IDENTIFICATION</scope>
</reference>
<dbReference type="OMA" id="CLHNCKI"/>
<name>A0A7N0T3P2_KALFE</name>
<dbReference type="Gramene" id="Kaladp0020s0107.1.v1.1">
    <property type="protein sequence ID" value="Kaladp0020s0107.1.v1.1"/>
    <property type="gene ID" value="Kaladp0020s0107.v1.1"/>
</dbReference>
<dbReference type="SUPFAM" id="SSF52402">
    <property type="entry name" value="Adenine nucleotide alpha hydrolases-like"/>
    <property type="match status" value="1"/>
</dbReference>
<dbReference type="Gene3D" id="3.40.50.620">
    <property type="entry name" value="HUPs"/>
    <property type="match status" value="1"/>
</dbReference>